<gene>
    <name evidence="2" type="ORF">GCM10010185_71200</name>
</gene>
<reference evidence="2" key="1">
    <citation type="journal article" date="2014" name="Int. J. Syst. Evol. Microbiol.">
        <title>Complete genome sequence of Corynebacterium casei LMG S-19264T (=DSM 44701T), isolated from a smear-ripened cheese.</title>
        <authorList>
            <consortium name="US DOE Joint Genome Institute (JGI-PGF)"/>
            <person name="Walter F."/>
            <person name="Albersmeier A."/>
            <person name="Kalinowski J."/>
            <person name="Ruckert C."/>
        </authorList>
    </citation>
    <scope>NUCLEOTIDE SEQUENCE</scope>
    <source>
        <strain evidence="2">JCM 3313</strain>
    </source>
</reference>
<comment type="caution">
    <text evidence="2">The sequence shown here is derived from an EMBL/GenBank/DDBJ whole genome shotgun (WGS) entry which is preliminary data.</text>
</comment>
<proteinExistence type="predicted"/>
<dbReference type="AlphaFoldDB" id="A0A918EH82"/>
<name>A0A918EH82_9PSEU</name>
<dbReference type="EMBL" id="BMRG01000034">
    <property type="protein sequence ID" value="GGP87195.1"/>
    <property type="molecule type" value="Genomic_DNA"/>
</dbReference>
<evidence type="ECO:0000313" key="3">
    <source>
        <dbReference type="Proteomes" id="UP000639606"/>
    </source>
</evidence>
<dbReference type="InterPro" id="IPR012312">
    <property type="entry name" value="Hemerythrin-like"/>
</dbReference>
<dbReference type="Gene3D" id="1.20.120.520">
    <property type="entry name" value="nmb1532 protein domain like"/>
    <property type="match status" value="1"/>
</dbReference>
<dbReference type="CDD" id="cd12108">
    <property type="entry name" value="Hr-like"/>
    <property type="match status" value="1"/>
</dbReference>
<evidence type="ECO:0000313" key="2">
    <source>
        <dbReference type="EMBL" id="GGP87195.1"/>
    </source>
</evidence>
<protein>
    <recommendedName>
        <fullName evidence="1">Hemerythrin-like domain-containing protein</fullName>
    </recommendedName>
</protein>
<reference evidence="2" key="2">
    <citation type="submission" date="2020-09" db="EMBL/GenBank/DDBJ databases">
        <authorList>
            <person name="Sun Q."/>
            <person name="Ohkuma M."/>
        </authorList>
    </citation>
    <scope>NUCLEOTIDE SEQUENCE</scope>
    <source>
        <strain evidence="2">JCM 3313</strain>
    </source>
</reference>
<organism evidence="2 3">
    <name type="scientific">Saccharothrix coeruleofusca</name>
    <dbReference type="NCBI Taxonomy" id="33919"/>
    <lineage>
        <taxon>Bacteria</taxon>
        <taxon>Bacillati</taxon>
        <taxon>Actinomycetota</taxon>
        <taxon>Actinomycetes</taxon>
        <taxon>Pseudonocardiales</taxon>
        <taxon>Pseudonocardiaceae</taxon>
        <taxon>Saccharothrix</taxon>
    </lineage>
</organism>
<evidence type="ECO:0000259" key="1">
    <source>
        <dbReference type="Pfam" id="PF01814"/>
    </source>
</evidence>
<keyword evidence="3" id="KW-1185">Reference proteome</keyword>
<sequence>MHAVHNALRRELEHIARVTVRIDDDPRRVLRTAVGWRLFKRSLRIHHGAEDDVLWPMLRQRLADRSGDLAVLEAVEAEHAAIDQVVAAVDDLVARPEADRLRLGDLTDSLVTGVRGHLRHEEEVVVPLIERALTTAQWAAFEQVHNLRMGADAPRLLPWLLEGAAPGSVARALATLPDAARTAYHVRWRPEFSALDRWRGGA</sequence>
<accession>A0A918EH82</accession>
<dbReference type="Pfam" id="PF01814">
    <property type="entry name" value="Hemerythrin"/>
    <property type="match status" value="1"/>
</dbReference>
<dbReference type="Proteomes" id="UP000639606">
    <property type="component" value="Unassembled WGS sequence"/>
</dbReference>
<feature type="domain" description="Hemerythrin-like" evidence="1">
    <location>
        <begin position="1"/>
        <end position="129"/>
    </location>
</feature>